<dbReference type="PANTHER" id="PTHR18964:SF149">
    <property type="entry name" value="BIFUNCTIONAL UDP-N-ACETYLGLUCOSAMINE 2-EPIMERASE_N-ACETYLMANNOSAMINE KINASE"/>
    <property type="match status" value="1"/>
</dbReference>
<dbReference type="SUPFAM" id="SSF46785">
    <property type="entry name" value="Winged helix' DNA-binding domain"/>
    <property type="match status" value="1"/>
</dbReference>
<evidence type="ECO:0000313" key="4">
    <source>
        <dbReference type="EMBL" id="OXM86204.1"/>
    </source>
</evidence>
<evidence type="ECO:0000256" key="2">
    <source>
        <dbReference type="ARBA" id="ARBA00006479"/>
    </source>
</evidence>
<dbReference type="InterPro" id="IPR043129">
    <property type="entry name" value="ATPase_NBD"/>
</dbReference>
<dbReference type="InterPro" id="IPR049874">
    <property type="entry name" value="ROK_cs"/>
</dbReference>
<evidence type="ECO:0000313" key="5">
    <source>
        <dbReference type="Proteomes" id="UP000215509"/>
    </source>
</evidence>
<keyword evidence="3" id="KW-0859">Xylose metabolism</keyword>
<dbReference type="InterPro" id="IPR036390">
    <property type="entry name" value="WH_DNA-bd_sf"/>
</dbReference>
<sequence>MKPTGDLSLVKKINKSLVLDYIRTQSPISRAKIAEISGLTKATVSSLVNELIESHLTYEIGVGQSSGGRKPMMLLFNGTAGYAVGIDLGVHYIYAALTDLNGTIVEEYRMSHRNESVEQVFAKLMECIRELISRAPESTYGIVGIGIGIPGISDEQGNVLFAPNLGWEHVPLQAMLEKEFDIPVIIDNEANTGAVGEKQFGVGKSASHLVYISIGMGIGTGIIINNELYRGTTGFSGELGHMSIQFDGPKCPCGNRGCWELYASEHALLDRARTELGIAQVTVEDLLKLAEEGHPAAIGLFERLADYLSVGIVSIINGLNPDLILIGGRLAEAQKWLREPILKALEQRSLPYPREQLNVQFSELGIRATVLGACSFVITNFFASTKVQLDWNRYV</sequence>
<dbReference type="Gene3D" id="3.30.420.40">
    <property type="match status" value="2"/>
</dbReference>
<gene>
    <name evidence="4" type="ORF">CF651_13425</name>
</gene>
<dbReference type="GO" id="GO:0042732">
    <property type="term" value="P:D-xylose metabolic process"/>
    <property type="evidence" value="ECO:0007669"/>
    <property type="project" value="UniProtKB-KW"/>
</dbReference>
<dbReference type="InterPro" id="IPR000600">
    <property type="entry name" value="ROK"/>
</dbReference>
<dbReference type="EMBL" id="NMQW01000017">
    <property type="protein sequence ID" value="OXM86204.1"/>
    <property type="molecule type" value="Genomic_DNA"/>
</dbReference>
<protein>
    <submittedName>
        <fullName evidence="4">ROK family protein</fullName>
    </submittedName>
</protein>
<dbReference type="InterPro" id="IPR036388">
    <property type="entry name" value="WH-like_DNA-bd_sf"/>
</dbReference>
<evidence type="ECO:0000256" key="1">
    <source>
        <dbReference type="ARBA" id="ARBA00002486"/>
    </source>
</evidence>
<dbReference type="SUPFAM" id="SSF53067">
    <property type="entry name" value="Actin-like ATPase domain"/>
    <property type="match status" value="1"/>
</dbReference>
<name>A0A229US38_9BACL</name>
<comment type="caution">
    <text evidence="4">The sequence shown here is derived from an EMBL/GenBank/DDBJ whole genome shotgun (WGS) entry which is preliminary data.</text>
</comment>
<dbReference type="PROSITE" id="PS01125">
    <property type="entry name" value="ROK"/>
    <property type="match status" value="1"/>
</dbReference>
<evidence type="ECO:0000256" key="3">
    <source>
        <dbReference type="ARBA" id="ARBA00022629"/>
    </source>
</evidence>
<proteinExistence type="inferred from homology"/>
<dbReference type="PANTHER" id="PTHR18964">
    <property type="entry name" value="ROK (REPRESSOR, ORF, KINASE) FAMILY"/>
    <property type="match status" value="1"/>
</dbReference>
<dbReference type="Proteomes" id="UP000215509">
    <property type="component" value="Unassembled WGS sequence"/>
</dbReference>
<keyword evidence="3" id="KW-0119">Carbohydrate metabolism</keyword>
<dbReference type="Pfam" id="PF00480">
    <property type="entry name" value="ROK"/>
    <property type="match status" value="1"/>
</dbReference>
<comment type="function">
    <text evidence="1">Transcriptional repressor of xylose-utilizing enzymes.</text>
</comment>
<dbReference type="Gene3D" id="1.10.10.10">
    <property type="entry name" value="Winged helix-like DNA-binding domain superfamily/Winged helix DNA-binding domain"/>
    <property type="match status" value="1"/>
</dbReference>
<dbReference type="RefSeq" id="WP_094015353.1">
    <property type="nucleotide sequence ID" value="NZ_NMQW01000017.1"/>
</dbReference>
<dbReference type="OrthoDB" id="9796533at2"/>
<dbReference type="AlphaFoldDB" id="A0A229US38"/>
<organism evidence="4 5">
    <name type="scientific">Paenibacillus rigui</name>
    <dbReference type="NCBI Taxonomy" id="554312"/>
    <lineage>
        <taxon>Bacteria</taxon>
        <taxon>Bacillati</taxon>
        <taxon>Bacillota</taxon>
        <taxon>Bacilli</taxon>
        <taxon>Bacillales</taxon>
        <taxon>Paenibacillaceae</taxon>
        <taxon>Paenibacillus</taxon>
    </lineage>
</organism>
<reference evidence="4 5" key="1">
    <citation type="submission" date="2017-07" db="EMBL/GenBank/DDBJ databases">
        <title>Genome sequencing and assembly of Paenibacillus rigui.</title>
        <authorList>
            <person name="Mayilraj S."/>
        </authorList>
    </citation>
    <scope>NUCLEOTIDE SEQUENCE [LARGE SCALE GENOMIC DNA]</scope>
    <source>
        <strain evidence="4 5">JCM 16352</strain>
    </source>
</reference>
<comment type="similarity">
    <text evidence="2">Belongs to the ROK (NagC/XylR) family.</text>
</comment>
<keyword evidence="5" id="KW-1185">Reference proteome</keyword>
<accession>A0A229US38</accession>
<dbReference type="CDD" id="cd24076">
    <property type="entry name" value="ASKHA_ATPase_ROK_BsXylR-like"/>
    <property type="match status" value="1"/>
</dbReference>